<dbReference type="Gene3D" id="3.40.50.720">
    <property type="entry name" value="NAD(P)-binding Rossmann-like Domain"/>
    <property type="match status" value="1"/>
</dbReference>
<dbReference type="STRING" id="1193518.BN13_750009"/>
<name>A0A077MD66_9MICO</name>
<sequence>MEAWPRIAGRNRPLVRADGSLQFGLEPEHGLRLDGLTAAEMEWVAGLDGTSDPAATGASADIAPDRVLAILRLLQDHLILQDPPEPTLRWHFPGRSFEHEVASIPLPGAYAAVLARADTCVRVQGRGALASTITDLLRQAGVGDLERDDLAATSIQYRRKPDVVVLAIAGPVDPEVGSPWFARGIPHLPVSISASHVSVGPMVVPGETPCLGCLDLVRTDGDPSWRWLRQQVEAHGGLAEGESALGAIGAGLAARLVLAHLDHYPAPPGVGFEVSSPWPEPIARQWPRHVDCTACRKAAQTRATMTA</sequence>
<keyword evidence="2" id="KW-1185">Reference proteome</keyword>
<dbReference type="Proteomes" id="UP000035720">
    <property type="component" value="Unassembled WGS sequence"/>
</dbReference>
<gene>
    <name evidence="1" type="ORF">BN13_750009</name>
</gene>
<evidence type="ECO:0000313" key="1">
    <source>
        <dbReference type="EMBL" id="CCI54549.1"/>
    </source>
</evidence>
<comment type="caution">
    <text evidence="1">The sequence shown here is derived from an EMBL/GenBank/DDBJ whole genome shotgun (WGS) entry which is preliminary data.</text>
</comment>
<organism evidence="1 2">
    <name type="scientific">Nostocoides jenkinsii Ben 74</name>
    <dbReference type="NCBI Taxonomy" id="1193518"/>
    <lineage>
        <taxon>Bacteria</taxon>
        <taxon>Bacillati</taxon>
        <taxon>Actinomycetota</taxon>
        <taxon>Actinomycetes</taxon>
        <taxon>Micrococcales</taxon>
        <taxon>Intrasporangiaceae</taxon>
        <taxon>Nostocoides</taxon>
    </lineage>
</organism>
<evidence type="ECO:0000313" key="2">
    <source>
        <dbReference type="Proteomes" id="UP000035720"/>
    </source>
</evidence>
<dbReference type="EMBL" id="CAJC01000189">
    <property type="protein sequence ID" value="CCI54549.1"/>
    <property type="molecule type" value="Genomic_DNA"/>
</dbReference>
<reference evidence="1 2" key="1">
    <citation type="journal article" date="2013" name="ISME J.">
        <title>A metabolic model for members of the genus Tetrasphaera involved in enhanced biological phosphorus removal.</title>
        <authorList>
            <person name="Kristiansen R."/>
            <person name="Nguyen H.T.T."/>
            <person name="Saunders A.M."/>
            <person name="Nielsen J.L."/>
            <person name="Wimmer R."/>
            <person name="Le V.Q."/>
            <person name="McIlroy S.J."/>
            <person name="Petrovski S."/>
            <person name="Seviour R.J."/>
            <person name="Calteau A."/>
            <person name="Nielsen K.L."/>
            <person name="Nielsen P.H."/>
        </authorList>
    </citation>
    <scope>NUCLEOTIDE SEQUENCE [LARGE SCALE GENOMIC DNA]</scope>
    <source>
        <strain evidence="1 2">Ben 74</strain>
    </source>
</reference>
<proteinExistence type="predicted"/>
<dbReference type="OrthoDB" id="4426339at2"/>
<dbReference type="RefSeq" id="WP_048547138.1">
    <property type="nucleotide sequence ID" value="NZ_HF571038.1"/>
</dbReference>
<protein>
    <submittedName>
        <fullName evidence="1">Putative Dinucleotide-utilizing enzyme possibly involved in molybdopterin or thiamin biosynthesis</fullName>
    </submittedName>
</protein>
<accession>A0A077MD66</accession>
<dbReference type="AlphaFoldDB" id="A0A077MD66"/>